<evidence type="ECO:0000313" key="1">
    <source>
        <dbReference type="EMBL" id="KAG0566420.1"/>
    </source>
</evidence>
<gene>
    <name evidence="1" type="ORF">KC19_7G062800</name>
</gene>
<keyword evidence="2" id="KW-1185">Reference proteome</keyword>
<dbReference type="EMBL" id="CM026428">
    <property type="protein sequence ID" value="KAG0566420.1"/>
    <property type="molecule type" value="Genomic_DNA"/>
</dbReference>
<name>A0A8T0H593_CERPU</name>
<dbReference type="Proteomes" id="UP000822688">
    <property type="component" value="Chromosome 7"/>
</dbReference>
<comment type="caution">
    <text evidence="1">The sequence shown here is derived from an EMBL/GenBank/DDBJ whole genome shotgun (WGS) entry which is preliminary data.</text>
</comment>
<protein>
    <submittedName>
        <fullName evidence="1">Uncharacterized protein</fullName>
    </submittedName>
</protein>
<proteinExistence type="predicted"/>
<dbReference type="AlphaFoldDB" id="A0A8T0H593"/>
<evidence type="ECO:0000313" key="2">
    <source>
        <dbReference type="Proteomes" id="UP000822688"/>
    </source>
</evidence>
<accession>A0A8T0H593</accession>
<organism evidence="1 2">
    <name type="scientific">Ceratodon purpureus</name>
    <name type="common">Fire moss</name>
    <name type="synonym">Dicranum purpureum</name>
    <dbReference type="NCBI Taxonomy" id="3225"/>
    <lineage>
        <taxon>Eukaryota</taxon>
        <taxon>Viridiplantae</taxon>
        <taxon>Streptophyta</taxon>
        <taxon>Embryophyta</taxon>
        <taxon>Bryophyta</taxon>
        <taxon>Bryophytina</taxon>
        <taxon>Bryopsida</taxon>
        <taxon>Dicranidae</taxon>
        <taxon>Pseudoditrichales</taxon>
        <taxon>Ditrichaceae</taxon>
        <taxon>Ceratodon</taxon>
    </lineage>
</organism>
<reference evidence="1" key="1">
    <citation type="submission" date="2020-06" db="EMBL/GenBank/DDBJ databases">
        <title>WGS assembly of Ceratodon purpureus strain R40.</title>
        <authorList>
            <person name="Carey S.B."/>
            <person name="Jenkins J."/>
            <person name="Shu S."/>
            <person name="Lovell J.T."/>
            <person name="Sreedasyam A."/>
            <person name="Maumus F."/>
            <person name="Tiley G.P."/>
            <person name="Fernandez-Pozo N."/>
            <person name="Barry K."/>
            <person name="Chen C."/>
            <person name="Wang M."/>
            <person name="Lipzen A."/>
            <person name="Daum C."/>
            <person name="Saski C.A."/>
            <person name="Payton A.C."/>
            <person name="Mcbreen J.C."/>
            <person name="Conrad R.E."/>
            <person name="Kollar L.M."/>
            <person name="Olsson S."/>
            <person name="Huttunen S."/>
            <person name="Landis J.B."/>
            <person name="Wickett N.J."/>
            <person name="Johnson M.G."/>
            <person name="Rensing S.A."/>
            <person name="Grimwood J."/>
            <person name="Schmutz J."/>
            <person name="Mcdaniel S.F."/>
        </authorList>
    </citation>
    <scope>NUCLEOTIDE SEQUENCE</scope>
    <source>
        <strain evidence="1">R40</strain>
    </source>
</reference>
<sequence length="103" mass="11662">MVSLHYIGGFRTKYGLKRPQEGKSEVCATPKLLGVLLIFPVPTPPADTQNLIRNRMRSYSVTPLSPWQIRSNSEIQMLSESDRLLSDLSRQDEIPIPPKLQLT</sequence>